<reference evidence="4" key="1">
    <citation type="submission" date="2022-07" db="EMBL/GenBank/DDBJ databases">
        <title>Phylogenomic reconstructions and comparative analyses of Kickxellomycotina fungi.</title>
        <authorList>
            <person name="Reynolds N.K."/>
            <person name="Stajich J.E."/>
            <person name="Barry K."/>
            <person name="Grigoriev I.V."/>
            <person name="Crous P."/>
            <person name="Smith M.E."/>
        </authorList>
    </citation>
    <scope>NUCLEOTIDE SEQUENCE</scope>
    <source>
        <strain evidence="4">RSA 861</strain>
    </source>
</reference>
<dbReference type="GO" id="GO:0043874">
    <property type="term" value="F:acireductone synthase activity"/>
    <property type="evidence" value="ECO:0007669"/>
    <property type="project" value="UniProtKB-EC"/>
</dbReference>
<evidence type="ECO:0000313" key="4">
    <source>
        <dbReference type="EMBL" id="KAJ1926137.1"/>
    </source>
</evidence>
<dbReference type="HAMAP" id="MF_01681">
    <property type="entry name" value="Salvage_MtnC"/>
    <property type="match status" value="1"/>
</dbReference>
<dbReference type="EMBL" id="JANBPT010000187">
    <property type="protein sequence ID" value="KAJ1926137.1"/>
    <property type="molecule type" value="Genomic_DNA"/>
</dbReference>
<dbReference type="EC" id="3.1.3.77" evidence="4"/>
<dbReference type="FunFam" id="3.40.50.1000:FF:000079">
    <property type="entry name" value="Enolase-phosphatase E1"/>
    <property type="match status" value="1"/>
</dbReference>
<dbReference type="PANTHER" id="PTHR20371:SF1">
    <property type="entry name" value="ENOLASE-PHOSPHATASE E1"/>
    <property type="match status" value="1"/>
</dbReference>
<gene>
    <name evidence="4" type="primary">UTR4_3</name>
    <name evidence="4" type="ORF">IWQ60_004072</name>
</gene>
<keyword evidence="1" id="KW-0028">Amino-acid biosynthesis</keyword>
<dbReference type="SFLD" id="SFLDG01133">
    <property type="entry name" value="C1.5.4:_Enolase-phosphatase_Li"/>
    <property type="match status" value="1"/>
</dbReference>
<comment type="caution">
    <text evidence="4">The sequence shown here is derived from an EMBL/GenBank/DDBJ whole genome shotgun (WGS) entry which is preliminary data.</text>
</comment>
<dbReference type="GO" id="GO:0019509">
    <property type="term" value="P:L-methionine salvage from methylthioadenosine"/>
    <property type="evidence" value="ECO:0007669"/>
    <property type="project" value="InterPro"/>
</dbReference>
<evidence type="ECO:0000256" key="3">
    <source>
        <dbReference type="ARBA" id="ARBA00023167"/>
    </source>
</evidence>
<dbReference type="OrthoDB" id="272500at2759"/>
<dbReference type="AlphaFoldDB" id="A0A9W8A8Z7"/>
<organism evidence="4 5">
    <name type="scientific">Tieghemiomyces parasiticus</name>
    <dbReference type="NCBI Taxonomy" id="78921"/>
    <lineage>
        <taxon>Eukaryota</taxon>
        <taxon>Fungi</taxon>
        <taxon>Fungi incertae sedis</taxon>
        <taxon>Zoopagomycota</taxon>
        <taxon>Kickxellomycotina</taxon>
        <taxon>Dimargaritomycetes</taxon>
        <taxon>Dimargaritales</taxon>
        <taxon>Dimargaritaceae</taxon>
        <taxon>Tieghemiomyces</taxon>
    </lineage>
</organism>
<keyword evidence="2 4" id="KW-0378">Hydrolase</keyword>
<dbReference type="SFLD" id="SFLDF00044">
    <property type="entry name" value="enolase-phosphatase"/>
    <property type="match status" value="1"/>
</dbReference>
<dbReference type="SFLD" id="SFLDG01129">
    <property type="entry name" value="C1.5:_HAD__Beta-PGM__Phosphata"/>
    <property type="match status" value="1"/>
</dbReference>
<dbReference type="InterPro" id="IPR023214">
    <property type="entry name" value="HAD_sf"/>
</dbReference>
<sequence>MTDPSKLPYAAVLLDIEGTTTPISFVHEVLFPYVQNHARAFIEARWDDPACRPYLTNLQAQSEADQHQGLQDIPRVADLDDATLPTSTKINSLVANLEYQICHDRKIKALKDFQGYMWEVGYRSGELKSIVYPDVVDALKQWKSLGKPVYIYSSGSVPAQKLIFAYSDQGDLTPYLAGYYDTAVGSKLATASYRTIQQTTGVPAKEFLFISDNVKEIDAARAAGFPTAVAQRPGNAPLPATVAADPIYTVISDFHALLD</sequence>
<dbReference type="Proteomes" id="UP001150569">
    <property type="component" value="Unassembled WGS sequence"/>
</dbReference>
<evidence type="ECO:0000256" key="2">
    <source>
        <dbReference type="ARBA" id="ARBA00022801"/>
    </source>
</evidence>
<dbReference type="Gene3D" id="1.10.720.60">
    <property type="match status" value="1"/>
</dbReference>
<dbReference type="GO" id="GO:0000287">
    <property type="term" value="F:magnesium ion binding"/>
    <property type="evidence" value="ECO:0007669"/>
    <property type="project" value="InterPro"/>
</dbReference>
<keyword evidence="5" id="KW-1185">Reference proteome</keyword>
<dbReference type="NCBIfam" id="TIGR01691">
    <property type="entry name" value="enolase-ppase"/>
    <property type="match status" value="1"/>
</dbReference>
<dbReference type="CDD" id="cd01629">
    <property type="entry name" value="HAD_EP"/>
    <property type="match status" value="1"/>
</dbReference>
<dbReference type="InterPro" id="IPR006439">
    <property type="entry name" value="HAD-SF_hydro_IA"/>
</dbReference>
<proteinExistence type="inferred from homology"/>
<dbReference type="SUPFAM" id="SSF56784">
    <property type="entry name" value="HAD-like"/>
    <property type="match status" value="1"/>
</dbReference>
<dbReference type="SFLD" id="SFLDS00003">
    <property type="entry name" value="Haloacid_Dehalogenase"/>
    <property type="match status" value="1"/>
</dbReference>
<evidence type="ECO:0000256" key="1">
    <source>
        <dbReference type="ARBA" id="ARBA00022605"/>
    </source>
</evidence>
<accession>A0A9W8A8Z7</accession>
<dbReference type="InterPro" id="IPR023943">
    <property type="entry name" value="Enolase-ppase_E1"/>
</dbReference>
<protein>
    <submittedName>
        <fullName evidence="4">Enolase-phosphatase E1</fullName>
        <ecNumber evidence="4">3.1.3.77</ecNumber>
    </submittedName>
</protein>
<evidence type="ECO:0000313" key="5">
    <source>
        <dbReference type="Proteomes" id="UP001150569"/>
    </source>
</evidence>
<dbReference type="NCBIfam" id="TIGR01549">
    <property type="entry name" value="HAD-SF-IA-v1"/>
    <property type="match status" value="1"/>
</dbReference>
<dbReference type="InterPro" id="IPR036412">
    <property type="entry name" value="HAD-like_sf"/>
</dbReference>
<dbReference type="Pfam" id="PF00702">
    <property type="entry name" value="Hydrolase"/>
    <property type="match status" value="1"/>
</dbReference>
<dbReference type="Gene3D" id="3.40.50.1000">
    <property type="entry name" value="HAD superfamily/HAD-like"/>
    <property type="match status" value="1"/>
</dbReference>
<dbReference type="PANTHER" id="PTHR20371">
    <property type="entry name" value="ENOLASE-PHOSPHATASE E1"/>
    <property type="match status" value="1"/>
</dbReference>
<keyword evidence="3" id="KW-0486">Methionine biosynthesis</keyword>
<name>A0A9W8A8Z7_9FUNG</name>